<dbReference type="Proteomes" id="UP000470876">
    <property type="component" value="Unassembled WGS sequence"/>
</dbReference>
<sequence length="89" mass="9717">DLERDIAQKSRVYGIGEGFRAEPWWCRALVMGAARTARRGGVLRLAVSGAQLGRSGPRQAMLDAVDLALYHGAVSDVYRWEPFTAARAA</sequence>
<keyword evidence="2" id="KW-1185">Reference proteome</keyword>
<gene>
    <name evidence="1" type="ORF">GV794_28655</name>
</gene>
<organism evidence="1 2">
    <name type="scientific">Nocardia cyriacigeorgica</name>
    <dbReference type="NCBI Taxonomy" id="135487"/>
    <lineage>
        <taxon>Bacteria</taxon>
        <taxon>Bacillati</taxon>
        <taxon>Actinomycetota</taxon>
        <taxon>Actinomycetes</taxon>
        <taxon>Mycobacteriales</taxon>
        <taxon>Nocardiaceae</taxon>
        <taxon>Nocardia</taxon>
    </lineage>
</organism>
<evidence type="ECO:0000313" key="1">
    <source>
        <dbReference type="EMBL" id="NEW59565.1"/>
    </source>
</evidence>
<dbReference type="EMBL" id="JAAGUX010000117">
    <property type="protein sequence ID" value="NEW59565.1"/>
    <property type="molecule type" value="Genomic_DNA"/>
</dbReference>
<protein>
    <submittedName>
        <fullName evidence="1">DUF2334 domain-containing protein</fullName>
    </submittedName>
</protein>
<evidence type="ECO:0000313" key="2">
    <source>
        <dbReference type="Proteomes" id="UP000470876"/>
    </source>
</evidence>
<comment type="caution">
    <text evidence="1">The sequence shown here is derived from an EMBL/GenBank/DDBJ whole genome shotgun (WGS) entry which is preliminary data.</text>
</comment>
<feature type="non-terminal residue" evidence="1">
    <location>
        <position position="1"/>
    </location>
</feature>
<proteinExistence type="predicted"/>
<accession>A0ABX0CZ85</accession>
<name>A0ABX0CZ85_9NOCA</name>
<reference evidence="1 2" key="1">
    <citation type="submission" date="2020-01" db="EMBL/GenBank/DDBJ databases">
        <title>Genetics and antimicrobial susceptibilities of Nocardia species isolated from the soil; a comparison with species isolated from humans.</title>
        <authorList>
            <person name="Carrasco G."/>
            <person name="Monzon S."/>
            <person name="Sansegundo M."/>
            <person name="Garcia E."/>
            <person name="Garrido N."/>
            <person name="Medina M.J."/>
            <person name="Villalon P."/>
            <person name="Ramirez-Arocha A.C."/>
            <person name="Jimenez P."/>
            <person name="Cuesta I."/>
            <person name="Valdezate S."/>
        </authorList>
    </citation>
    <scope>NUCLEOTIDE SEQUENCE [LARGE SCALE GENOMIC DNA]</scope>
    <source>
        <strain evidence="1 2">CNM20110649</strain>
    </source>
</reference>